<proteinExistence type="predicted"/>
<evidence type="ECO:0000313" key="2">
    <source>
        <dbReference type="Proteomes" id="UP000004596"/>
    </source>
</evidence>
<dbReference type="EMBL" id="ABJL02000006">
    <property type="protein sequence ID" value="EDV07064.1"/>
    <property type="molecule type" value="Genomic_DNA"/>
</dbReference>
<sequence>MITDKNFILISKDSVYLQVAKIGTFFSINSITGKFYIKL</sequence>
<dbReference type="AlphaFoldDB" id="B3C6T9"/>
<gene>
    <name evidence="1" type="ORF">BACINT_00630</name>
</gene>
<name>B3C6T9_9BACE</name>
<accession>B3C6T9</accession>
<reference evidence="1 2" key="2">
    <citation type="submission" date="2008-04" db="EMBL/GenBank/DDBJ databases">
        <authorList>
            <person name="Fulton L."/>
            <person name="Clifton S."/>
            <person name="Fulton B."/>
            <person name="Xu J."/>
            <person name="Minx P."/>
            <person name="Pepin K.H."/>
            <person name="Johnson M."/>
            <person name="Thiruvilangam P."/>
            <person name="Bhonagiri V."/>
            <person name="Nash W.E."/>
            <person name="Mardis E.R."/>
            <person name="Wilson R.K."/>
        </authorList>
    </citation>
    <scope>NUCLEOTIDE SEQUENCE [LARGE SCALE GENOMIC DNA]</scope>
    <source>
        <strain evidence="1 2">DSM 17393</strain>
    </source>
</reference>
<organism evidence="1 2">
    <name type="scientific">Bacteroides intestinalis DSM 17393</name>
    <dbReference type="NCBI Taxonomy" id="471870"/>
    <lineage>
        <taxon>Bacteria</taxon>
        <taxon>Pseudomonadati</taxon>
        <taxon>Bacteroidota</taxon>
        <taxon>Bacteroidia</taxon>
        <taxon>Bacteroidales</taxon>
        <taxon>Bacteroidaceae</taxon>
        <taxon>Bacteroides</taxon>
    </lineage>
</organism>
<dbReference type="eggNOG" id="ENOG5032EFB">
    <property type="taxonomic scope" value="Bacteria"/>
</dbReference>
<reference evidence="1 2" key="1">
    <citation type="submission" date="2008-04" db="EMBL/GenBank/DDBJ databases">
        <title>Draft genome sequence of Bacteroides intestinalis (DSM 17393).</title>
        <authorList>
            <person name="Sudarsanam P."/>
            <person name="Ley R."/>
            <person name="Guruge J."/>
            <person name="Turnbaugh P.J."/>
            <person name="Mahowald M."/>
            <person name="Liep D."/>
            <person name="Gordon J."/>
        </authorList>
    </citation>
    <scope>NUCLEOTIDE SEQUENCE [LARGE SCALE GENOMIC DNA]</scope>
    <source>
        <strain evidence="1 2">DSM 17393</strain>
    </source>
</reference>
<protein>
    <submittedName>
        <fullName evidence="1">Uncharacterized protein</fullName>
    </submittedName>
</protein>
<evidence type="ECO:0000313" key="1">
    <source>
        <dbReference type="EMBL" id="EDV07064.1"/>
    </source>
</evidence>
<dbReference type="Proteomes" id="UP000004596">
    <property type="component" value="Unassembled WGS sequence"/>
</dbReference>
<comment type="caution">
    <text evidence="1">The sequence shown here is derived from an EMBL/GenBank/DDBJ whole genome shotgun (WGS) entry which is preliminary data.</text>
</comment>